<dbReference type="Proteomes" id="UP000030134">
    <property type="component" value="Unassembled WGS sequence"/>
</dbReference>
<proteinExistence type="predicted"/>
<sequence length="189" mass="21999">MTQLPIPQEEEEEVFDFASHRFNASHYSLGRVIPFFPWDALFRHLDMEGEYPALLYTNEEAEQIFESLSEALSSLVLEPNIELSISLDYTEATTPSGQEQLMGVLQIEWEDSSRWRDELSDIMEYDKLMPFLIEAVVSHIICEEGYGQPLTPQLEEYTAMQEGEKYRVKTLYHLLSPYLDFKINGRVEC</sequence>
<dbReference type="AlphaFoldDB" id="A0A0A2G497"/>
<dbReference type="STRING" id="266762.HQ36_07945"/>
<accession>A0A0A2G497</accession>
<comment type="caution">
    <text evidence="1">The sequence shown here is derived from an EMBL/GenBank/DDBJ whole genome shotgun (WGS) entry which is preliminary data.</text>
</comment>
<evidence type="ECO:0000313" key="2">
    <source>
        <dbReference type="Proteomes" id="UP000030134"/>
    </source>
</evidence>
<protein>
    <submittedName>
        <fullName evidence="1">Uncharacterized protein</fullName>
    </submittedName>
</protein>
<reference evidence="1 2" key="1">
    <citation type="submission" date="2014-08" db="EMBL/GenBank/DDBJ databases">
        <title>Porphyromonas gingivicanis strain:COT-022_OH1391 Genome sequencing.</title>
        <authorList>
            <person name="Wallis C."/>
            <person name="Deusch O."/>
            <person name="O'Flynn C."/>
            <person name="Davis I."/>
            <person name="Jospin G."/>
            <person name="Darling A.E."/>
            <person name="Coil D.A."/>
            <person name="Alexiev A."/>
            <person name="Horsfall A."/>
            <person name="Kirkwood N."/>
            <person name="Harris S."/>
            <person name="Eisen J.A."/>
        </authorList>
    </citation>
    <scope>NUCLEOTIDE SEQUENCE [LARGE SCALE GENOMIC DNA]</scope>
    <source>
        <strain evidence="2">COT-022 OH1391</strain>
    </source>
</reference>
<organism evidence="1 2">
    <name type="scientific">Porphyromonas gingivicanis</name>
    <dbReference type="NCBI Taxonomy" id="266762"/>
    <lineage>
        <taxon>Bacteria</taxon>
        <taxon>Pseudomonadati</taxon>
        <taxon>Bacteroidota</taxon>
        <taxon>Bacteroidia</taxon>
        <taxon>Bacteroidales</taxon>
        <taxon>Porphyromonadaceae</taxon>
        <taxon>Porphyromonas</taxon>
    </lineage>
</organism>
<evidence type="ECO:0000313" key="1">
    <source>
        <dbReference type="EMBL" id="KGN97267.1"/>
    </source>
</evidence>
<gene>
    <name evidence="1" type="ORF">HQ36_07945</name>
</gene>
<dbReference type="OrthoDB" id="1013694at2"/>
<dbReference type="EMBL" id="JQZW01000015">
    <property type="protein sequence ID" value="KGN97267.1"/>
    <property type="molecule type" value="Genomic_DNA"/>
</dbReference>
<keyword evidence="2" id="KW-1185">Reference proteome</keyword>
<name>A0A0A2G497_9PORP</name>
<dbReference type="RefSeq" id="WP_036884910.1">
    <property type="nucleotide sequence ID" value="NZ_JQZW01000015.1"/>
</dbReference>